<dbReference type="PANTHER" id="PTHR35279:SF4">
    <property type="entry name" value="GLYCOSYL HYDROLASE FAMILY 32 N-TERMINAL DOMAIN-CONTAINING PROTEIN"/>
    <property type="match status" value="1"/>
</dbReference>
<evidence type="ECO:0000313" key="2">
    <source>
        <dbReference type="Proteomes" id="UP000027982"/>
    </source>
</evidence>
<dbReference type="AlphaFoldDB" id="A0A068NUR7"/>
<dbReference type="Proteomes" id="UP000027982">
    <property type="component" value="Chromosome"/>
</dbReference>
<dbReference type="EMBL" id="CP007139">
    <property type="protein sequence ID" value="AIE87186.1"/>
    <property type="molecule type" value="Genomic_DNA"/>
</dbReference>
<dbReference type="HOGENOM" id="CLU_775559_0_0_0"/>
<evidence type="ECO:0000313" key="1">
    <source>
        <dbReference type="EMBL" id="AIE87186.1"/>
    </source>
</evidence>
<dbReference type="KEGG" id="fgi:OP10G_3818"/>
<dbReference type="OrthoDB" id="9759709at2"/>
<dbReference type="InterPro" id="IPR023296">
    <property type="entry name" value="Glyco_hydro_beta-prop_sf"/>
</dbReference>
<dbReference type="RefSeq" id="WP_025228895.1">
    <property type="nucleotide sequence ID" value="NZ_CP007139.1"/>
</dbReference>
<keyword evidence="2" id="KW-1185">Reference proteome</keyword>
<accession>A0A068NUR7</accession>
<dbReference type="Gene3D" id="2.115.10.20">
    <property type="entry name" value="Glycosyl hydrolase domain, family 43"/>
    <property type="match status" value="2"/>
</dbReference>
<name>A0A068NUR7_FIMGI</name>
<proteinExistence type="predicted"/>
<reference evidence="1 2" key="1">
    <citation type="journal article" date="2014" name="PLoS ONE">
        <title>The first complete genome sequence of the class fimbriimonadia in the phylum armatimonadetes.</title>
        <authorList>
            <person name="Hu Z.Y."/>
            <person name="Wang Y.Z."/>
            <person name="Im W.T."/>
            <person name="Wang S.Y."/>
            <person name="Zhao G.P."/>
            <person name="Zheng H.J."/>
            <person name="Quan Z.X."/>
        </authorList>
    </citation>
    <scope>NUCLEOTIDE SEQUENCE [LARGE SCALE GENOMIC DNA]</scope>
    <source>
        <strain evidence="1">Gsoil 348</strain>
    </source>
</reference>
<protein>
    <submittedName>
        <fullName evidence="1">Uncharacterized protein</fullName>
    </submittedName>
</protein>
<dbReference type="PANTHER" id="PTHR35279">
    <property type="match status" value="1"/>
</dbReference>
<dbReference type="SUPFAM" id="SSF75005">
    <property type="entry name" value="Arabinanase/levansucrase/invertase"/>
    <property type="match status" value="1"/>
</dbReference>
<gene>
    <name evidence="1" type="ORF">OP10G_3818</name>
</gene>
<sequence length="357" mass="40345">MTFLSLLAALVVTPPAGQIIVDRADGAWESQQVQEPCILPNPKDPSKLVMFYSGVPKSNRVVCAVGKAWASVKDPFTWHQDRRNPVFGPIGKGWDATTIRLDAVLYIPEEDAYYIYYSATAGNIQDHIGLAICPAGPDGYSSITPVNIRRYSAAPVLSPEPTAPYSEEMASQAAVWREKKRGRWSWYMYYSYRGKDGTLPGIRLATSSDGKTWTRHFNQNDPRGMGQIFASTPDAYYEWHQVSKIGRTYVLSTEVGTDYGKRWRPVIAVSDRPDSGWKQLDVDTVLQTKWTGIYRDDAIYHVATPAFYKIGGKWYLYTQACPLPNNHNYIDGQWDLWCFTCSRRIPTLGRDAIYVPQ</sequence>
<organism evidence="1 2">
    <name type="scientific">Fimbriimonas ginsengisoli Gsoil 348</name>
    <dbReference type="NCBI Taxonomy" id="661478"/>
    <lineage>
        <taxon>Bacteria</taxon>
        <taxon>Bacillati</taxon>
        <taxon>Armatimonadota</taxon>
        <taxon>Fimbriimonadia</taxon>
        <taxon>Fimbriimonadales</taxon>
        <taxon>Fimbriimonadaceae</taxon>
        <taxon>Fimbriimonas</taxon>
    </lineage>
</organism>